<keyword evidence="3" id="KW-1185">Reference proteome</keyword>
<feature type="non-terminal residue" evidence="2">
    <location>
        <position position="150"/>
    </location>
</feature>
<dbReference type="Proteomes" id="UP001497623">
    <property type="component" value="Unassembled WGS sequence"/>
</dbReference>
<name>A0AAV2S062_MEGNR</name>
<feature type="compositionally biased region" description="Polar residues" evidence="1">
    <location>
        <begin position="76"/>
        <end position="94"/>
    </location>
</feature>
<dbReference type="EMBL" id="CAXKWB010034945">
    <property type="protein sequence ID" value="CAL4145545.1"/>
    <property type="molecule type" value="Genomic_DNA"/>
</dbReference>
<sequence length="150" mass="16524">MEEEPNIDGAQVRPFSNISRYTVQDDTNGNYIWMKSEDIILCKTNYGLFCQDSPMTVMLYADRQNTTVIGEYEGKAQSQDNNGRSDKVQQGSAKNNGGYGNNNQQNNNNSGSGNDNNNQQNNNNGRRGYGQQGENNGFSTASNGFGNAQQ</sequence>
<gene>
    <name evidence="2" type="ORF">MNOR_LOCUS29740</name>
</gene>
<evidence type="ECO:0000313" key="3">
    <source>
        <dbReference type="Proteomes" id="UP001497623"/>
    </source>
</evidence>
<proteinExistence type="predicted"/>
<comment type="caution">
    <text evidence="2">The sequence shown here is derived from an EMBL/GenBank/DDBJ whole genome shotgun (WGS) entry which is preliminary data.</text>
</comment>
<accession>A0AAV2S062</accession>
<feature type="region of interest" description="Disordered" evidence="1">
    <location>
        <begin position="71"/>
        <end position="150"/>
    </location>
</feature>
<protein>
    <submittedName>
        <fullName evidence="2">Uncharacterized protein</fullName>
    </submittedName>
</protein>
<organism evidence="2 3">
    <name type="scientific">Meganyctiphanes norvegica</name>
    <name type="common">Northern krill</name>
    <name type="synonym">Thysanopoda norvegica</name>
    <dbReference type="NCBI Taxonomy" id="48144"/>
    <lineage>
        <taxon>Eukaryota</taxon>
        <taxon>Metazoa</taxon>
        <taxon>Ecdysozoa</taxon>
        <taxon>Arthropoda</taxon>
        <taxon>Crustacea</taxon>
        <taxon>Multicrustacea</taxon>
        <taxon>Malacostraca</taxon>
        <taxon>Eumalacostraca</taxon>
        <taxon>Eucarida</taxon>
        <taxon>Euphausiacea</taxon>
        <taxon>Euphausiidae</taxon>
        <taxon>Meganyctiphanes</taxon>
    </lineage>
</organism>
<dbReference type="AlphaFoldDB" id="A0AAV2S062"/>
<feature type="compositionally biased region" description="Low complexity" evidence="1">
    <location>
        <begin position="101"/>
        <end position="126"/>
    </location>
</feature>
<evidence type="ECO:0000313" key="2">
    <source>
        <dbReference type="EMBL" id="CAL4145545.1"/>
    </source>
</evidence>
<feature type="compositionally biased region" description="Polar residues" evidence="1">
    <location>
        <begin position="138"/>
        <end position="150"/>
    </location>
</feature>
<evidence type="ECO:0000256" key="1">
    <source>
        <dbReference type="SAM" id="MobiDB-lite"/>
    </source>
</evidence>
<reference evidence="2 3" key="1">
    <citation type="submission" date="2024-05" db="EMBL/GenBank/DDBJ databases">
        <authorList>
            <person name="Wallberg A."/>
        </authorList>
    </citation>
    <scope>NUCLEOTIDE SEQUENCE [LARGE SCALE GENOMIC DNA]</scope>
</reference>